<accession>A0A7I7ZHW0</accession>
<evidence type="ECO:0000313" key="2">
    <source>
        <dbReference type="Proteomes" id="UP000309984"/>
    </source>
</evidence>
<dbReference type="Proteomes" id="UP000309984">
    <property type="component" value="Unassembled WGS sequence"/>
</dbReference>
<comment type="caution">
    <text evidence="1">The sequence shown here is derived from an EMBL/GenBank/DDBJ whole genome shotgun (WGS) entry which is preliminary data.</text>
</comment>
<keyword evidence="2" id="KW-1185">Reference proteome</keyword>
<gene>
    <name evidence="1" type="ORF">C1S79_16400</name>
</gene>
<dbReference type="Gene3D" id="3.40.220.10">
    <property type="entry name" value="Leucine Aminopeptidase, subunit E, domain 1"/>
    <property type="match status" value="1"/>
</dbReference>
<dbReference type="PANTHER" id="PTHR11106">
    <property type="entry name" value="GANGLIOSIDE INDUCED DIFFERENTIATION ASSOCIATED PROTEIN 2-RELATED"/>
    <property type="match status" value="1"/>
</dbReference>
<dbReference type="InterPro" id="IPR043472">
    <property type="entry name" value="Macro_dom-like"/>
</dbReference>
<protein>
    <submittedName>
        <fullName evidence="1">O-acetyl-ADP-ribose deacetylase</fullName>
    </submittedName>
</protein>
<dbReference type="Pfam" id="PF01661">
    <property type="entry name" value="Macro"/>
    <property type="match status" value="1"/>
</dbReference>
<dbReference type="PROSITE" id="PS51154">
    <property type="entry name" value="MACRO"/>
    <property type="match status" value="1"/>
</dbReference>
<dbReference type="RefSeq" id="WP_138249708.1">
    <property type="nucleotide sequence ID" value="NZ_AP022616.1"/>
</dbReference>
<dbReference type="InterPro" id="IPR002589">
    <property type="entry name" value="Macro_dom"/>
</dbReference>
<dbReference type="SUPFAM" id="SSF52949">
    <property type="entry name" value="Macro domain-like"/>
    <property type="match status" value="1"/>
</dbReference>
<dbReference type="AlphaFoldDB" id="A0A7I7ZHW0"/>
<dbReference type="NCBIfam" id="NF001664">
    <property type="entry name" value="PRK00431.1-6"/>
    <property type="match status" value="1"/>
</dbReference>
<name>A0A7I7ZHW0_9MYCO</name>
<evidence type="ECO:0000313" key="1">
    <source>
        <dbReference type="EMBL" id="TLH65754.1"/>
    </source>
</evidence>
<organism evidence="1 2">
    <name type="scientific">Mycolicibacterium phocaicum</name>
    <dbReference type="NCBI Taxonomy" id="319706"/>
    <lineage>
        <taxon>Bacteria</taxon>
        <taxon>Bacillati</taxon>
        <taxon>Actinomycetota</taxon>
        <taxon>Actinomycetes</taxon>
        <taxon>Mycobacteriales</taxon>
        <taxon>Mycobacteriaceae</taxon>
        <taxon>Mycolicibacterium</taxon>
    </lineage>
</organism>
<sequence>MPRITAVLGDITQQNVDAIVNAANNAMRGGGGVDGAVHRAGGPAVLQDCVARFPHGLATGDAGWTTAGNLPARWVIHTVGPNHRAGQRDPELLRSCYRRSLEVADELGALSVAFPLISAGIYGWPLHDAIMIAAETVSSASTKVDDVRLVTIDDDIVNRIDAQLRRT</sequence>
<proteinExistence type="predicted"/>
<dbReference type="PANTHER" id="PTHR11106:SF27">
    <property type="entry name" value="MACRO DOMAIN-CONTAINING PROTEIN"/>
    <property type="match status" value="1"/>
</dbReference>
<dbReference type="SMART" id="SM00506">
    <property type="entry name" value="A1pp"/>
    <property type="match status" value="1"/>
</dbReference>
<dbReference type="EMBL" id="POTM01000042">
    <property type="protein sequence ID" value="TLH65754.1"/>
    <property type="molecule type" value="Genomic_DNA"/>
</dbReference>
<reference evidence="1 2" key="1">
    <citation type="submission" date="2018-01" db="EMBL/GenBank/DDBJ databases">
        <title>Comparative genomics of Mycobacterium mucogenicum and Mycobacterium neoaurum clade members emphasizing tRNA and non-coding RNA.</title>
        <authorList>
            <person name="Behra P.R.K."/>
            <person name="Pettersson B.M.F."/>
            <person name="Das S."/>
            <person name="Dasgupta S."/>
            <person name="Kirsebom L.A."/>
        </authorList>
    </citation>
    <scope>NUCLEOTIDE SEQUENCE [LARGE SCALE GENOMIC DNA]</scope>
    <source>
        <strain evidence="1 2">DSM 45104</strain>
    </source>
</reference>